<gene>
    <name evidence="1" type="ORF">Aglo03_42970</name>
</gene>
<evidence type="ECO:0000313" key="1">
    <source>
        <dbReference type="EMBL" id="GLW93481.1"/>
    </source>
</evidence>
<proteinExistence type="predicted"/>
<dbReference type="RefSeq" id="WP_285611824.1">
    <property type="nucleotide sequence ID" value="NZ_BSSD01000006.1"/>
</dbReference>
<protein>
    <submittedName>
        <fullName evidence="1">Uncharacterized protein</fullName>
    </submittedName>
</protein>
<comment type="caution">
    <text evidence="1">The sequence shown here is derived from an EMBL/GenBank/DDBJ whole genome shotgun (WGS) entry which is preliminary data.</text>
</comment>
<evidence type="ECO:0000313" key="2">
    <source>
        <dbReference type="Proteomes" id="UP001165042"/>
    </source>
</evidence>
<reference evidence="1" key="1">
    <citation type="submission" date="2023-02" db="EMBL/GenBank/DDBJ databases">
        <title>Actinokineospora globicatena NBRC 15670.</title>
        <authorList>
            <person name="Ichikawa N."/>
            <person name="Sato H."/>
            <person name="Tonouchi N."/>
        </authorList>
    </citation>
    <scope>NUCLEOTIDE SEQUENCE</scope>
    <source>
        <strain evidence="1">NBRC 15670</strain>
    </source>
</reference>
<keyword evidence="2" id="KW-1185">Reference proteome</keyword>
<dbReference type="Proteomes" id="UP001165042">
    <property type="component" value="Unassembled WGS sequence"/>
</dbReference>
<accession>A0A9W6QM76</accession>
<organism evidence="1 2">
    <name type="scientific">Actinokineospora globicatena</name>
    <dbReference type="NCBI Taxonomy" id="103729"/>
    <lineage>
        <taxon>Bacteria</taxon>
        <taxon>Bacillati</taxon>
        <taxon>Actinomycetota</taxon>
        <taxon>Actinomycetes</taxon>
        <taxon>Pseudonocardiales</taxon>
        <taxon>Pseudonocardiaceae</taxon>
        <taxon>Actinokineospora</taxon>
    </lineage>
</organism>
<dbReference type="EMBL" id="BSSD01000006">
    <property type="protein sequence ID" value="GLW93481.1"/>
    <property type="molecule type" value="Genomic_DNA"/>
</dbReference>
<sequence length="136" mass="15371">MDVIEPRGVRDFLRRFDSFEDSVLTGVEFVLPRTPSGRSITVDIQARDAEVSGDVSSRYRLVRLQVGDFDRYRFAGESRTLATVLTDGVAILRDGDFWVVDLDPGADPWSHERLAVSEQYIVGRELRFSVSDGPYI</sequence>
<dbReference type="AlphaFoldDB" id="A0A9W6QM76"/>
<name>A0A9W6QM76_9PSEU</name>